<dbReference type="EMBL" id="LBVV01000002">
    <property type="protein sequence ID" value="KKQ95275.1"/>
    <property type="molecule type" value="Genomic_DNA"/>
</dbReference>
<keyword evidence="6" id="KW-0133">Cell shape</keyword>
<dbReference type="AlphaFoldDB" id="A0A0G0M4M0"/>
<evidence type="ECO:0000256" key="4">
    <source>
        <dbReference type="ARBA" id="ARBA00022679"/>
    </source>
</evidence>
<feature type="transmembrane region" description="Helical" evidence="11">
    <location>
        <begin position="42"/>
        <end position="60"/>
    </location>
</feature>
<feature type="transmembrane region" description="Helical" evidence="11">
    <location>
        <begin position="137"/>
        <end position="153"/>
    </location>
</feature>
<dbReference type="InterPro" id="IPR001182">
    <property type="entry name" value="FtsW/RodA"/>
</dbReference>
<dbReference type="GO" id="GO:0009252">
    <property type="term" value="P:peptidoglycan biosynthetic process"/>
    <property type="evidence" value="ECO:0007669"/>
    <property type="project" value="UniProtKB-KW"/>
</dbReference>
<comment type="subcellular location">
    <subcellularLocation>
        <location evidence="1">Membrane</location>
        <topology evidence="1">Multi-pass membrane protein</topology>
    </subcellularLocation>
</comment>
<dbReference type="PATRIC" id="fig|1618345.3.peg.107"/>
<evidence type="ECO:0000256" key="5">
    <source>
        <dbReference type="ARBA" id="ARBA00022692"/>
    </source>
</evidence>
<keyword evidence="10" id="KW-0961">Cell wall biogenesis/degradation</keyword>
<evidence type="ECO:0000256" key="1">
    <source>
        <dbReference type="ARBA" id="ARBA00004141"/>
    </source>
</evidence>
<feature type="transmembrane region" description="Helical" evidence="11">
    <location>
        <begin position="159"/>
        <end position="176"/>
    </location>
</feature>
<protein>
    <submittedName>
        <fullName evidence="12">Rod shape-determining protein RodA</fullName>
    </submittedName>
</protein>
<dbReference type="PANTHER" id="PTHR30474">
    <property type="entry name" value="CELL CYCLE PROTEIN"/>
    <property type="match status" value="1"/>
</dbReference>
<evidence type="ECO:0000256" key="10">
    <source>
        <dbReference type="ARBA" id="ARBA00023316"/>
    </source>
</evidence>
<keyword evidence="3" id="KW-0328">Glycosyltransferase</keyword>
<evidence type="ECO:0000256" key="9">
    <source>
        <dbReference type="ARBA" id="ARBA00023136"/>
    </source>
</evidence>
<evidence type="ECO:0000256" key="3">
    <source>
        <dbReference type="ARBA" id="ARBA00022676"/>
    </source>
</evidence>
<reference evidence="12 13" key="1">
    <citation type="journal article" date="2015" name="Nature">
        <title>rRNA introns, odd ribosomes, and small enigmatic genomes across a large radiation of phyla.</title>
        <authorList>
            <person name="Brown C.T."/>
            <person name="Hug L.A."/>
            <person name="Thomas B.C."/>
            <person name="Sharon I."/>
            <person name="Castelle C.J."/>
            <person name="Singh A."/>
            <person name="Wilkins M.J."/>
            <person name="Williams K.H."/>
            <person name="Banfield J.F."/>
        </authorList>
    </citation>
    <scope>NUCLEOTIDE SEQUENCE [LARGE SCALE GENOMIC DNA]</scope>
</reference>
<keyword evidence="8 11" id="KW-1133">Transmembrane helix</keyword>
<evidence type="ECO:0000256" key="2">
    <source>
        <dbReference type="ARBA" id="ARBA00022475"/>
    </source>
</evidence>
<feature type="transmembrane region" description="Helical" evidence="11">
    <location>
        <begin position="298"/>
        <end position="319"/>
    </location>
</feature>
<feature type="transmembrane region" description="Helical" evidence="11">
    <location>
        <begin position="331"/>
        <end position="353"/>
    </location>
</feature>
<keyword evidence="5 11" id="KW-0812">Transmembrane</keyword>
<accession>A0A0G0M4M0</accession>
<feature type="transmembrane region" description="Helical" evidence="11">
    <location>
        <begin position="181"/>
        <end position="199"/>
    </location>
</feature>
<dbReference type="STRING" id="1618345.UT18_C0002G0052"/>
<evidence type="ECO:0000256" key="7">
    <source>
        <dbReference type="ARBA" id="ARBA00022984"/>
    </source>
</evidence>
<name>A0A0G0M4M0_UNCC2</name>
<feature type="transmembrane region" description="Helical" evidence="11">
    <location>
        <begin position="72"/>
        <end position="89"/>
    </location>
</feature>
<dbReference type="GO" id="GO:0071555">
    <property type="term" value="P:cell wall organization"/>
    <property type="evidence" value="ECO:0007669"/>
    <property type="project" value="UniProtKB-KW"/>
</dbReference>
<dbReference type="GO" id="GO:0016757">
    <property type="term" value="F:glycosyltransferase activity"/>
    <property type="evidence" value="ECO:0007669"/>
    <property type="project" value="UniProtKB-KW"/>
</dbReference>
<proteinExistence type="predicted"/>
<dbReference type="GO" id="GO:0008360">
    <property type="term" value="P:regulation of cell shape"/>
    <property type="evidence" value="ECO:0007669"/>
    <property type="project" value="UniProtKB-KW"/>
</dbReference>
<dbReference type="PANTHER" id="PTHR30474:SF1">
    <property type="entry name" value="PEPTIDOGLYCAN GLYCOSYLTRANSFERASE MRDB"/>
    <property type="match status" value="1"/>
</dbReference>
<dbReference type="GO" id="GO:0051301">
    <property type="term" value="P:cell division"/>
    <property type="evidence" value="ECO:0007669"/>
    <property type="project" value="InterPro"/>
</dbReference>
<dbReference type="Proteomes" id="UP000034207">
    <property type="component" value="Unassembled WGS sequence"/>
</dbReference>
<feature type="transmembrane region" description="Helical" evidence="11">
    <location>
        <begin position="260"/>
        <end position="286"/>
    </location>
</feature>
<dbReference type="InterPro" id="IPR011923">
    <property type="entry name" value="RodA/MrdB"/>
</dbReference>
<evidence type="ECO:0000256" key="11">
    <source>
        <dbReference type="SAM" id="Phobius"/>
    </source>
</evidence>
<dbReference type="GO" id="GO:0015648">
    <property type="term" value="F:lipid-linked peptidoglycan transporter activity"/>
    <property type="evidence" value="ECO:0007669"/>
    <property type="project" value="TreeGrafter"/>
</dbReference>
<keyword evidence="9 11" id="KW-0472">Membrane</keyword>
<feature type="transmembrane region" description="Helical" evidence="11">
    <location>
        <begin position="12"/>
        <end position="36"/>
    </location>
</feature>
<dbReference type="Pfam" id="PF01098">
    <property type="entry name" value="FTSW_RODA_SPOVE"/>
    <property type="match status" value="1"/>
</dbReference>
<keyword evidence="7" id="KW-0573">Peptidoglycan synthesis</keyword>
<evidence type="ECO:0000313" key="12">
    <source>
        <dbReference type="EMBL" id="KKQ95275.1"/>
    </source>
</evidence>
<sequence length="365" mass="41135">MIKKYLKNFDWILFSVVLLLFCLGILTVYSATFSISGGENKALSQLMFGFIGLFFLFILTRVDYRLFKKYSGLIYVIMLLLLLAVDLFGTEVLGARRWIDLGFFRLQPSELAKVLSILCLAKYFAEHNDEMWKLRHILISAVYVFIPVVMVIMEPDLGTAIILFLIWAGMLFVSNIKRSTLVKVFLVILAMLPLMWFTLHDYQRNRILTFSGGSNSDSLDKGWNVEQALIAIGSGQIYGRGMGYGPQSHLNFLPMQHTDFAFAVLAEEMGFLGAVILLLLFAVLLYRIITIAKLSRDTFGMFIASGAAVMFFSHIFINIGMNVRIMPVTGIPLPFISAGGTAIITNLIVIGLLESIYIRHKKIDF</sequence>
<dbReference type="PROSITE" id="PS00428">
    <property type="entry name" value="FTSW_RODA_SPOVE"/>
    <property type="match status" value="1"/>
</dbReference>
<dbReference type="GO" id="GO:0032153">
    <property type="term" value="C:cell division site"/>
    <property type="evidence" value="ECO:0007669"/>
    <property type="project" value="TreeGrafter"/>
</dbReference>
<evidence type="ECO:0000313" key="13">
    <source>
        <dbReference type="Proteomes" id="UP000034207"/>
    </source>
</evidence>
<evidence type="ECO:0000256" key="8">
    <source>
        <dbReference type="ARBA" id="ARBA00022989"/>
    </source>
</evidence>
<feature type="transmembrane region" description="Helical" evidence="11">
    <location>
        <begin position="109"/>
        <end position="125"/>
    </location>
</feature>
<organism evidence="12 13">
    <name type="scientific">candidate division CPR2 bacterium GW2011_GWC2_39_10</name>
    <dbReference type="NCBI Taxonomy" id="1618345"/>
    <lineage>
        <taxon>Bacteria</taxon>
        <taxon>Bacteria division CPR2</taxon>
    </lineage>
</organism>
<dbReference type="InterPro" id="IPR018365">
    <property type="entry name" value="Cell_cycle_FtsW-rel_CS"/>
</dbReference>
<evidence type="ECO:0000256" key="6">
    <source>
        <dbReference type="ARBA" id="ARBA00022960"/>
    </source>
</evidence>
<dbReference type="GO" id="GO:0005886">
    <property type="term" value="C:plasma membrane"/>
    <property type="evidence" value="ECO:0007669"/>
    <property type="project" value="TreeGrafter"/>
</dbReference>
<comment type="caution">
    <text evidence="12">The sequence shown here is derived from an EMBL/GenBank/DDBJ whole genome shotgun (WGS) entry which is preliminary data.</text>
</comment>
<keyword evidence="2" id="KW-1003">Cell membrane</keyword>
<dbReference type="NCBIfam" id="TIGR02210">
    <property type="entry name" value="rodA_shape"/>
    <property type="match status" value="1"/>
</dbReference>
<gene>
    <name evidence="12" type="ORF">UT18_C0002G0052</name>
</gene>
<keyword evidence="4" id="KW-0808">Transferase</keyword>